<proteinExistence type="predicted"/>
<evidence type="ECO:0000313" key="2">
    <source>
        <dbReference type="Proteomes" id="UP000009881"/>
    </source>
</evidence>
<dbReference type="Proteomes" id="UP000009881">
    <property type="component" value="Unassembled WGS sequence"/>
</dbReference>
<gene>
    <name evidence="1" type="ORF">C882_3110</name>
</gene>
<evidence type="ECO:0000313" key="1">
    <source>
        <dbReference type="EMBL" id="EKV32046.1"/>
    </source>
</evidence>
<comment type="caution">
    <text evidence="1">The sequence shown here is derived from an EMBL/GenBank/DDBJ whole genome shotgun (WGS) entry which is preliminary data.</text>
</comment>
<keyword evidence="2" id="KW-1185">Reference proteome</keyword>
<dbReference type="AlphaFoldDB" id="K9HUW2"/>
<sequence length="83" mass="9344">MDGIVRQGLLTVRRELNDSEAAESLGAVFFSPARRRRLPEHQHQTLRDLAASLRACLDPGADPVHWRKVTALIDDLLEMKVRG</sequence>
<accession>K9HUW2</accession>
<dbReference type="EMBL" id="ANHY01000004">
    <property type="protein sequence ID" value="EKV32046.1"/>
    <property type="molecule type" value="Genomic_DNA"/>
</dbReference>
<protein>
    <submittedName>
        <fullName evidence="1">Uncharacterized protein</fullName>
    </submittedName>
</protein>
<name>K9HUW2_9PROT</name>
<organism evidence="1 2">
    <name type="scientific">Caenispirillum salinarum AK4</name>
    <dbReference type="NCBI Taxonomy" id="1238182"/>
    <lineage>
        <taxon>Bacteria</taxon>
        <taxon>Pseudomonadati</taxon>
        <taxon>Pseudomonadota</taxon>
        <taxon>Alphaproteobacteria</taxon>
        <taxon>Rhodospirillales</taxon>
        <taxon>Novispirillaceae</taxon>
        <taxon>Caenispirillum</taxon>
    </lineage>
</organism>
<reference evidence="1 2" key="1">
    <citation type="journal article" date="2013" name="Genome Announc.">
        <title>Draft Genome Sequence of an Alphaproteobacterium, Caenispirillum salinarum AK4(T), Isolated from a Solar Saltern.</title>
        <authorList>
            <person name="Khatri I."/>
            <person name="Singh A."/>
            <person name="Korpole S."/>
            <person name="Pinnaka A.K."/>
            <person name="Subramanian S."/>
        </authorList>
    </citation>
    <scope>NUCLEOTIDE SEQUENCE [LARGE SCALE GENOMIC DNA]</scope>
    <source>
        <strain evidence="1 2">AK4</strain>
    </source>
</reference>